<dbReference type="PANTHER" id="PTHR30287">
    <property type="entry name" value="MEMBRANE COMPONENT OF PREDICTED ABC SUPERFAMILY METABOLITE UPTAKE TRANSPORTER"/>
    <property type="match status" value="1"/>
</dbReference>
<accession>A0A9W4E4U7</accession>
<evidence type="ECO:0000256" key="4">
    <source>
        <dbReference type="ARBA" id="ARBA00022989"/>
    </source>
</evidence>
<feature type="domain" description="ABC3 transporter permease C-terminal" evidence="8">
    <location>
        <begin position="352"/>
        <end position="454"/>
    </location>
</feature>
<feature type="transmembrane region" description="Helical" evidence="7">
    <location>
        <begin position="884"/>
        <end position="905"/>
    </location>
</feature>
<evidence type="ECO:0000256" key="2">
    <source>
        <dbReference type="ARBA" id="ARBA00022475"/>
    </source>
</evidence>
<evidence type="ECO:0000256" key="5">
    <source>
        <dbReference type="ARBA" id="ARBA00023136"/>
    </source>
</evidence>
<evidence type="ECO:0000259" key="8">
    <source>
        <dbReference type="Pfam" id="PF02687"/>
    </source>
</evidence>
<proteinExistence type="predicted"/>
<dbReference type="InterPro" id="IPR003838">
    <property type="entry name" value="ABC3_permease_C"/>
</dbReference>
<dbReference type="GO" id="GO:0005886">
    <property type="term" value="C:plasma membrane"/>
    <property type="evidence" value="ECO:0007669"/>
    <property type="project" value="UniProtKB-SubCell"/>
</dbReference>
<feature type="transmembrane region" description="Helical" evidence="7">
    <location>
        <begin position="831"/>
        <end position="855"/>
    </location>
</feature>
<feature type="transmembrane region" description="Helical" evidence="7">
    <location>
        <begin position="329"/>
        <end position="355"/>
    </location>
</feature>
<dbReference type="Proteomes" id="UP001152519">
    <property type="component" value="Unassembled WGS sequence"/>
</dbReference>
<feature type="region of interest" description="Disordered" evidence="6">
    <location>
        <begin position="116"/>
        <end position="135"/>
    </location>
</feature>
<dbReference type="Pfam" id="PF02687">
    <property type="entry name" value="FtsX"/>
    <property type="match status" value="1"/>
</dbReference>
<reference evidence="9" key="1">
    <citation type="submission" date="2021-05" db="EMBL/GenBank/DDBJ databases">
        <authorList>
            <person name="Arsene-Ploetze F."/>
        </authorList>
    </citation>
    <scope>NUCLEOTIDE SEQUENCE</scope>
    <source>
        <strain evidence="9">DSM 42138</strain>
    </source>
</reference>
<sequence length="974" mass="101004">MTGRARSGVPGVGRLHAWRAAIRIARRDAVRFKGRSLLVLAMIALPIMGVSAADVTIRSSQLTAAEKATREFGTADARLSDAGQGPQPVYQEPTGEGVVPVQENAGKKGLTRTVTVTGDDGSTTTVSSGESDPVDPLVALPAGARSLSDASTYAPVRTKYGLLDVDIRELKAVDPLAAGITELDRGRFPAAQDEMAATNGFLKSSGLHVGSRVTVRGLDRSYRIVGAYDLPSELDAEQLNALPGAFIAPYEAVRGEAEGIMEPSKPTYLVSVAGDFTWDMVKQANTLGVEVDSRAVRLHPPARADVPIYRTGFGRSSLVYDGGDVRAKAIAAGVTIGGLSMLEICLLAGPAFAVGARRSRRQLGLVGANGGDRRHIRAIVLSSGLVVGAAAAVVGTLLGVAVTVLLRGTLERYVGQRFGGLTLRPMELAGVGGLAVLTGVLAAVVPAIGASRQSVLASLTGRRGVRRANRMLPIVGVFFLVLGVTVVFYATMHNDSSYTAALGAALAELGLVMMTSAIVGAFGRLGRWLPLAPRLALRDAVRNRGRTAPAVAAVLAAVAGSVAVATYAASQAQEDRQSYTAELPRGEVAIGGYGEEAGDLGPLRAAVQKNYPVTGRVDVSRLYVGPASCTRQVGAPGCGRVDLVMPPANRCPSDGPTGAARLTVAQREALVHDWRCIGPGHPSAIPMDDGVLVGGPAVLHVLGVRDGAAEQALARGEAVLFNRAYDEHGTLKLMVIADVTKEPQDGSEPTGPVKTLAVHLAPAQEPYGVTAVVPPQAAASLGLRTTPLGSYYTTSQMPSGAQRQALNSDVAKIGTRATVYLERGYVGDDNLILLALTLFAGVVTIGAAGIATGLAQTDAEPDLRTLAALGAAGRVRRTLSGFQCAVVAAMGVVLGSVAGVLPAIALRRSDLHQRWATYHRAIDMGWGVMGEPRVPVVVPWGTLVMLVVAVPLGAGLLAALVTRSRPELGRRAEG</sequence>
<feature type="transmembrane region" description="Helical" evidence="7">
    <location>
        <begin position="547"/>
        <end position="569"/>
    </location>
</feature>
<keyword evidence="3 7" id="KW-0812">Transmembrane</keyword>
<dbReference type="InterPro" id="IPR038766">
    <property type="entry name" value="Membrane_comp_ABC_pdt"/>
</dbReference>
<evidence type="ECO:0000313" key="9">
    <source>
        <dbReference type="EMBL" id="CAG6399170.1"/>
    </source>
</evidence>
<comment type="caution">
    <text evidence="9">The sequence shown here is derived from an EMBL/GenBank/DDBJ whole genome shotgun (WGS) entry which is preliminary data.</text>
</comment>
<dbReference type="EMBL" id="CAJSLV010000119">
    <property type="protein sequence ID" value="CAG6399170.1"/>
    <property type="molecule type" value="Genomic_DNA"/>
</dbReference>
<evidence type="ECO:0000313" key="10">
    <source>
        <dbReference type="Proteomes" id="UP001152519"/>
    </source>
</evidence>
<evidence type="ECO:0000256" key="1">
    <source>
        <dbReference type="ARBA" id="ARBA00004651"/>
    </source>
</evidence>
<evidence type="ECO:0000256" key="7">
    <source>
        <dbReference type="SAM" id="Phobius"/>
    </source>
</evidence>
<feature type="transmembrane region" description="Helical" evidence="7">
    <location>
        <begin position="498"/>
        <end position="526"/>
    </location>
</feature>
<evidence type="ECO:0000256" key="3">
    <source>
        <dbReference type="ARBA" id="ARBA00022692"/>
    </source>
</evidence>
<dbReference type="AlphaFoldDB" id="A0A9W4E4U7"/>
<name>A0A9W4E4U7_9ACTN</name>
<feature type="transmembrane region" description="Helical" evidence="7">
    <location>
        <begin position="376"/>
        <end position="408"/>
    </location>
</feature>
<feature type="transmembrane region" description="Helical" evidence="7">
    <location>
        <begin position="937"/>
        <end position="961"/>
    </location>
</feature>
<keyword evidence="4 7" id="KW-1133">Transmembrane helix</keyword>
<feature type="compositionally biased region" description="Low complexity" evidence="6">
    <location>
        <begin position="116"/>
        <end position="129"/>
    </location>
</feature>
<keyword evidence="5 7" id="KW-0472">Membrane</keyword>
<feature type="region of interest" description="Disordered" evidence="6">
    <location>
        <begin position="74"/>
        <end position="94"/>
    </location>
</feature>
<dbReference type="PANTHER" id="PTHR30287:SF2">
    <property type="entry name" value="BLL1001 PROTEIN"/>
    <property type="match status" value="1"/>
</dbReference>
<organism evidence="9 10">
    <name type="scientific">Actinacidiphila cocklensis</name>
    <dbReference type="NCBI Taxonomy" id="887465"/>
    <lineage>
        <taxon>Bacteria</taxon>
        <taxon>Bacillati</taxon>
        <taxon>Actinomycetota</taxon>
        <taxon>Actinomycetes</taxon>
        <taxon>Kitasatosporales</taxon>
        <taxon>Streptomycetaceae</taxon>
        <taxon>Actinacidiphila</taxon>
    </lineage>
</organism>
<comment type="subcellular location">
    <subcellularLocation>
        <location evidence="1">Cell membrane</location>
        <topology evidence="1">Multi-pass membrane protein</topology>
    </subcellularLocation>
</comment>
<feature type="transmembrane region" description="Helical" evidence="7">
    <location>
        <begin position="471"/>
        <end position="492"/>
    </location>
</feature>
<keyword evidence="10" id="KW-1185">Reference proteome</keyword>
<feature type="transmembrane region" description="Helical" evidence="7">
    <location>
        <begin position="428"/>
        <end position="450"/>
    </location>
</feature>
<protein>
    <submittedName>
        <fullName evidence="9">ABC transport system permease protein</fullName>
    </submittedName>
</protein>
<evidence type="ECO:0000256" key="6">
    <source>
        <dbReference type="SAM" id="MobiDB-lite"/>
    </source>
</evidence>
<keyword evidence="2" id="KW-1003">Cell membrane</keyword>
<gene>
    <name evidence="9" type="ORF">SCOCK_840006</name>
</gene>